<proteinExistence type="predicted"/>
<keyword evidence="1" id="KW-1133">Transmembrane helix</keyword>
<keyword evidence="1" id="KW-0812">Transmembrane</keyword>
<accession>A0A0E9T1F3</accession>
<evidence type="ECO:0000313" key="2">
    <source>
        <dbReference type="EMBL" id="JAH47414.1"/>
    </source>
</evidence>
<organism evidence="2">
    <name type="scientific">Anguilla anguilla</name>
    <name type="common">European freshwater eel</name>
    <name type="synonym">Muraena anguilla</name>
    <dbReference type="NCBI Taxonomy" id="7936"/>
    <lineage>
        <taxon>Eukaryota</taxon>
        <taxon>Metazoa</taxon>
        <taxon>Chordata</taxon>
        <taxon>Craniata</taxon>
        <taxon>Vertebrata</taxon>
        <taxon>Euteleostomi</taxon>
        <taxon>Actinopterygii</taxon>
        <taxon>Neopterygii</taxon>
        <taxon>Teleostei</taxon>
        <taxon>Anguilliformes</taxon>
        <taxon>Anguillidae</taxon>
        <taxon>Anguilla</taxon>
    </lineage>
</organism>
<feature type="transmembrane region" description="Helical" evidence="1">
    <location>
        <begin position="12"/>
        <end position="32"/>
    </location>
</feature>
<keyword evidence="1" id="KW-0472">Membrane</keyword>
<dbReference type="EMBL" id="GBXM01061163">
    <property type="protein sequence ID" value="JAH47414.1"/>
    <property type="molecule type" value="Transcribed_RNA"/>
</dbReference>
<reference evidence="2" key="1">
    <citation type="submission" date="2014-11" db="EMBL/GenBank/DDBJ databases">
        <authorList>
            <person name="Amaro Gonzalez C."/>
        </authorList>
    </citation>
    <scope>NUCLEOTIDE SEQUENCE</scope>
</reference>
<protein>
    <submittedName>
        <fullName evidence="2">Uncharacterized protein</fullName>
    </submittedName>
</protein>
<name>A0A0E9T1F3_ANGAN</name>
<evidence type="ECO:0000256" key="1">
    <source>
        <dbReference type="SAM" id="Phobius"/>
    </source>
</evidence>
<dbReference type="AlphaFoldDB" id="A0A0E9T1F3"/>
<reference evidence="2" key="2">
    <citation type="journal article" date="2015" name="Fish Shellfish Immunol.">
        <title>Early steps in the European eel (Anguilla anguilla)-Vibrio vulnificus interaction in the gills: Role of the RtxA13 toxin.</title>
        <authorList>
            <person name="Callol A."/>
            <person name="Pajuelo D."/>
            <person name="Ebbesson L."/>
            <person name="Teles M."/>
            <person name="MacKenzie S."/>
            <person name="Amaro C."/>
        </authorList>
    </citation>
    <scope>NUCLEOTIDE SEQUENCE</scope>
</reference>
<sequence length="38" mass="4283">MCTVGTEVSKFSHVFLFLFIMLLILIQMQCSIGTSETN</sequence>